<dbReference type="PANTHER" id="PTHR30373:SF2">
    <property type="entry name" value="UPF0603 PROTEIN YGCG"/>
    <property type="match status" value="1"/>
</dbReference>
<evidence type="ECO:0000313" key="5">
    <source>
        <dbReference type="Proteomes" id="UP001235849"/>
    </source>
</evidence>
<feature type="compositionally biased region" description="Gly residues" evidence="1">
    <location>
        <begin position="405"/>
        <end position="419"/>
    </location>
</feature>
<comment type="caution">
    <text evidence="4">The sequence shown here is derived from an EMBL/GenBank/DDBJ whole genome shotgun (WGS) entry which is preliminary data.</text>
</comment>
<gene>
    <name evidence="4" type="ORF">PMG25_01475</name>
</gene>
<evidence type="ECO:0000256" key="2">
    <source>
        <dbReference type="SAM" id="Phobius"/>
    </source>
</evidence>
<feature type="transmembrane region" description="Helical" evidence="2">
    <location>
        <begin position="234"/>
        <end position="255"/>
    </location>
</feature>
<feature type="region of interest" description="Disordered" evidence="1">
    <location>
        <begin position="364"/>
        <end position="419"/>
    </location>
</feature>
<feature type="transmembrane region" description="Helical" evidence="2">
    <location>
        <begin position="291"/>
        <end position="311"/>
    </location>
</feature>
<dbReference type="EMBL" id="JAQOSO010000004">
    <property type="protein sequence ID" value="MDJ1172757.1"/>
    <property type="molecule type" value="Genomic_DNA"/>
</dbReference>
<feature type="compositionally biased region" description="Low complexity" evidence="1">
    <location>
        <begin position="374"/>
        <end position="404"/>
    </location>
</feature>
<feature type="compositionally biased region" description="Basic residues" evidence="1">
    <location>
        <begin position="364"/>
        <end position="373"/>
    </location>
</feature>
<keyword evidence="2" id="KW-1133">Transmembrane helix</keyword>
<evidence type="ECO:0000256" key="1">
    <source>
        <dbReference type="SAM" id="MobiDB-lite"/>
    </source>
</evidence>
<feature type="transmembrane region" description="Helical" evidence="2">
    <location>
        <begin position="196"/>
        <end position="213"/>
    </location>
</feature>
<keyword evidence="2" id="KW-0812">Transmembrane</keyword>
<name>A0ABT7B0Q7_9CYAN</name>
<keyword evidence="2" id="KW-0472">Membrane</keyword>
<dbReference type="RefSeq" id="WP_283765137.1">
    <property type="nucleotide sequence ID" value="NZ_JAQOSO010000004.1"/>
</dbReference>
<feature type="domain" description="TPM" evidence="3">
    <location>
        <begin position="56"/>
        <end position="180"/>
    </location>
</feature>
<evidence type="ECO:0000259" key="3">
    <source>
        <dbReference type="Pfam" id="PF04536"/>
    </source>
</evidence>
<feature type="transmembrane region" description="Helical" evidence="2">
    <location>
        <begin position="331"/>
        <end position="354"/>
    </location>
</feature>
<dbReference type="Gene3D" id="3.10.310.50">
    <property type="match status" value="1"/>
</dbReference>
<protein>
    <submittedName>
        <fullName evidence="4">TPM domain-containing protein</fullName>
    </submittedName>
</protein>
<dbReference type="InterPro" id="IPR007621">
    <property type="entry name" value="TPM_dom"/>
</dbReference>
<feature type="transmembrane region" description="Helical" evidence="2">
    <location>
        <begin position="261"/>
        <end position="279"/>
    </location>
</feature>
<evidence type="ECO:0000313" key="4">
    <source>
        <dbReference type="EMBL" id="MDJ1172757.1"/>
    </source>
</evidence>
<dbReference type="Pfam" id="PF04536">
    <property type="entry name" value="TPM_phosphatase"/>
    <property type="match status" value="1"/>
</dbReference>
<accession>A0ABT7B0Q7</accession>
<sequence length="419" mass="46275">MTSWPQRSQIIHLCWIGLLSLSVWLFPVMFWGSTFSTLAVTVHEVPNPRQTHGGWVTDMANVISENAENKLNQMITDLEQNTRAEIAVVTVPDTSPSPTPKAFATELFNLWGIGKAQSNNGVLLLVAVEERRVEIETGTGLSQRLPDRQVQEILKHNIVPHLKQNRYDRGVLVGTQAIVKHLQGNPFSISTLPRPLMMLSAIAGCTGLIFFGVEAKRNRYRIPTHITLSQCITVFSLTFILYSPLIYVSIIRYPGSVLPSYLGYLLLLNAICGLSYDWTKSKQKSVWLKEKIIQFILLLIVWVLLNQGIGLKEPILTPDLIAYFRRVTQVLVNYIGLFKLTLIMTTFLGLVAAFPRHLLKSSRSRSSSHRSRGRNSSSSTSSSADYSSHSSSSDQSSSDSSSSDFGGGSSDGGGGGADF</sequence>
<reference evidence="4 5" key="1">
    <citation type="submission" date="2023-01" db="EMBL/GenBank/DDBJ databases">
        <title>Novel diversity within Roseofilum (Cyanobacteria; Desertifilaceae) from marine benthic mats with descriptions of four novel species.</title>
        <authorList>
            <person name="Wang Y."/>
            <person name="Berthold D.E."/>
            <person name="Hu J."/>
            <person name="Lefler F.W."/>
            <person name="Laughinghouse H.D. IV."/>
        </authorList>
    </citation>
    <scope>NUCLEOTIDE SEQUENCE [LARGE SCALE GENOMIC DNA]</scope>
    <source>
        <strain evidence="4 5">BLCC-M114</strain>
    </source>
</reference>
<keyword evidence="5" id="KW-1185">Reference proteome</keyword>
<feature type="transmembrane region" description="Helical" evidence="2">
    <location>
        <begin position="12"/>
        <end position="32"/>
    </location>
</feature>
<organism evidence="4 5">
    <name type="scientific">Roseofilum capinflatum BLCC-M114</name>
    <dbReference type="NCBI Taxonomy" id="3022440"/>
    <lineage>
        <taxon>Bacteria</taxon>
        <taxon>Bacillati</taxon>
        <taxon>Cyanobacteriota</taxon>
        <taxon>Cyanophyceae</taxon>
        <taxon>Desertifilales</taxon>
        <taxon>Desertifilaceae</taxon>
        <taxon>Roseofilum</taxon>
        <taxon>Roseofilum capinflatum</taxon>
    </lineage>
</organism>
<dbReference type="Proteomes" id="UP001235849">
    <property type="component" value="Unassembled WGS sequence"/>
</dbReference>
<dbReference type="PANTHER" id="PTHR30373">
    <property type="entry name" value="UPF0603 PROTEIN YGCG"/>
    <property type="match status" value="1"/>
</dbReference>
<proteinExistence type="predicted"/>